<organism evidence="2 3">
    <name type="scientific">Pristionchus entomophagus</name>
    <dbReference type="NCBI Taxonomy" id="358040"/>
    <lineage>
        <taxon>Eukaryota</taxon>
        <taxon>Metazoa</taxon>
        <taxon>Ecdysozoa</taxon>
        <taxon>Nematoda</taxon>
        <taxon>Chromadorea</taxon>
        <taxon>Rhabditida</taxon>
        <taxon>Rhabditina</taxon>
        <taxon>Diplogasteromorpha</taxon>
        <taxon>Diplogasteroidea</taxon>
        <taxon>Neodiplogasteridae</taxon>
        <taxon>Pristionchus</taxon>
    </lineage>
</organism>
<comment type="caution">
    <text evidence="2">The sequence shown here is derived from an EMBL/GenBank/DDBJ whole genome shotgun (WGS) entry which is preliminary data.</text>
</comment>
<evidence type="ECO:0000313" key="3">
    <source>
        <dbReference type="Proteomes" id="UP001432027"/>
    </source>
</evidence>
<dbReference type="AlphaFoldDB" id="A0AAV5U0D5"/>
<evidence type="ECO:0000313" key="2">
    <source>
        <dbReference type="EMBL" id="GMS99906.1"/>
    </source>
</evidence>
<dbReference type="EMBL" id="BTSX01000005">
    <property type="protein sequence ID" value="GMS99906.1"/>
    <property type="molecule type" value="Genomic_DNA"/>
</dbReference>
<accession>A0AAV5U0D5</accession>
<gene>
    <name evidence="2" type="ORF">PENTCL1PPCAC_22081</name>
</gene>
<evidence type="ECO:0000256" key="1">
    <source>
        <dbReference type="SAM" id="Phobius"/>
    </source>
</evidence>
<sequence length="127" mass="14426">TIACFRPLAVSPFLSPPICIPEREIEADMVTQKEVYQSVTTYKLVLRKIAMIFPKYEHVFDLPSAEYGRHSTEPDRSGEVQELYYGRWLDTVGETRTRSVLSSVKVIAFALSAVIVAIVFESKFHVL</sequence>
<feature type="transmembrane region" description="Helical" evidence="1">
    <location>
        <begin position="100"/>
        <end position="120"/>
    </location>
</feature>
<reference evidence="2" key="1">
    <citation type="submission" date="2023-10" db="EMBL/GenBank/DDBJ databases">
        <title>Genome assembly of Pristionchus species.</title>
        <authorList>
            <person name="Yoshida K."/>
            <person name="Sommer R.J."/>
        </authorList>
    </citation>
    <scope>NUCLEOTIDE SEQUENCE</scope>
    <source>
        <strain evidence="2">RS0144</strain>
    </source>
</reference>
<name>A0AAV5U0D5_9BILA</name>
<protein>
    <submittedName>
        <fullName evidence="2">Uncharacterized protein</fullName>
    </submittedName>
</protein>
<dbReference type="Proteomes" id="UP001432027">
    <property type="component" value="Unassembled WGS sequence"/>
</dbReference>
<proteinExistence type="predicted"/>
<feature type="non-terminal residue" evidence="2">
    <location>
        <position position="1"/>
    </location>
</feature>
<keyword evidence="1" id="KW-0812">Transmembrane</keyword>
<keyword evidence="3" id="KW-1185">Reference proteome</keyword>
<keyword evidence="1" id="KW-0472">Membrane</keyword>
<keyword evidence="1" id="KW-1133">Transmembrane helix</keyword>